<proteinExistence type="predicted"/>
<evidence type="ECO:0000256" key="1">
    <source>
        <dbReference type="SAM" id="MobiDB-lite"/>
    </source>
</evidence>
<keyword evidence="2" id="KW-0472">Membrane</keyword>
<accession>A0A2H3JYJ5</accession>
<evidence type="ECO:0000313" key="4">
    <source>
        <dbReference type="Proteomes" id="UP000218811"/>
    </source>
</evidence>
<protein>
    <submittedName>
        <fullName evidence="3">Uncharacterized protein</fullName>
    </submittedName>
</protein>
<reference evidence="3 4" key="1">
    <citation type="journal article" date="2012" name="Science">
        <title>The Paleozoic origin of enzymatic lignin decomposition reconstructed from 31 fungal genomes.</title>
        <authorList>
            <person name="Floudas D."/>
            <person name="Binder M."/>
            <person name="Riley R."/>
            <person name="Barry K."/>
            <person name="Blanchette R.A."/>
            <person name="Henrissat B."/>
            <person name="Martinez A.T."/>
            <person name="Otillar R."/>
            <person name="Spatafora J.W."/>
            <person name="Yadav J.S."/>
            <person name="Aerts A."/>
            <person name="Benoit I."/>
            <person name="Boyd A."/>
            <person name="Carlson A."/>
            <person name="Copeland A."/>
            <person name="Coutinho P.M."/>
            <person name="de Vries R.P."/>
            <person name="Ferreira P."/>
            <person name="Findley K."/>
            <person name="Foster B."/>
            <person name="Gaskell J."/>
            <person name="Glotzer D."/>
            <person name="Gorecki P."/>
            <person name="Heitman J."/>
            <person name="Hesse C."/>
            <person name="Hori C."/>
            <person name="Igarashi K."/>
            <person name="Jurgens J.A."/>
            <person name="Kallen N."/>
            <person name="Kersten P."/>
            <person name="Kohler A."/>
            <person name="Kuees U."/>
            <person name="Kumar T.K.A."/>
            <person name="Kuo A."/>
            <person name="LaButti K."/>
            <person name="Larrondo L.F."/>
            <person name="Lindquist E."/>
            <person name="Ling A."/>
            <person name="Lombard V."/>
            <person name="Lucas S."/>
            <person name="Lundell T."/>
            <person name="Martin R."/>
            <person name="McLaughlin D.J."/>
            <person name="Morgenstern I."/>
            <person name="Morin E."/>
            <person name="Murat C."/>
            <person name="Nagy L.G."/>
            <person name="Nolan M."/>
            <person name="Ohm R.A."/>
            <person name="Patyshakuliyeva A."/>
            <person name="Rokas A."/>
            <person name="Ruiz-Duenas F.J."/>
            <person name="Sabat G."/>
            <person name="Salamov A."/>
            <person name="Samejima M."/>
            <person name="Schmutz J."/>
            <person name="Slot J.C."/>
            <person name="St John F."/>
            <person name="Stenlid J."/>
            <person name="Sun H."/>
            <person name="Sun S."/>
            <person name="Syed K."/>
            <person name="Tsang A."/>
            <person name="Wiebenga A."/>
            <person name="Young D."/>
            <person name="Pisabarro A."/>
            <person name="Eastwood D.C."/>
            <person name="Martin F."/>
            <person name="Cullen D."/>
            <person name="Grigoriev I.V."/>
            <person name="Hibbett D.S."/>
        </authorList>
    </citation>
    <scope>NUCLEOTIDE SEQUENCE [LARGE SCALE GENOMIC DNA]</scope>
    <source>
        <strain evidence="3 4">MD-104</strain>
    </source>
</reference>
<keyword evidence="2" id="KW-0812">Transmembrane</keyword>
<feature type="transmembrane region" description="Helical" evidence="2">
    <location>
        <begin position="12"/>
        <end position="33"/>
    </location>
</feature>
<feature type="compositionally biased region" description="Basic residues" evidence="1">
    <location>
        <begin position="74"/>
        <end position="86"/>
    </location>
</feature>
<gene>
    <name evidence="3" type="ORF">WOLCODRAFT_138125</name>
</gene>
<sequence length="94" mass="10383">MRCSPPSPGSWLITGLVGADSLGTALWSWVLVVRFSPKTARHRARPTVPGRPCLGHSRSLHARTYKHARFAHRARTSAASHRHPRARALQDKSA</sequence>
<evidence type="ECO:0000256" key="2">
    <source>
        <dbReference type="SAM" id="Phobius"/>
    </source>
</evidence>
<evidence type="ECO:0000313" key="3">
    <source>
        <dbReference type="EMBL" id="PCH42948.1"/>
    </source>
</evidence>
<feature type="region of interest" description="Disordered" evidence="1">
    <location>
        <begin position="74"/>
        <end position="94"/>
    </location>
</feature>
<keyword evidence="4" id="KW-1185">Reference proteome</keyword>
<dbReference type="Proteomes" id="UP000218811">
    <property type="component" value="Unassembled WGS sequence"/>
</dbReference>
<name>A0A2H3JYJ5_WOLCO</name>
<dbReference type="EMBL" id="KB468135">
    <property type="protein sequence ID" value="PCH42948.1"/>
    <property type="molecule type" value="Genomic_DNA"/>
</dbReference>
<organism evidence="3 4">
    <name type="scientific">Wolfiporia cocos (strain MD-104)</name>
    <name type="common">Brown rot fungus</name>
    <dbReference type="NCBI Taxonomy" id="742152"/>
    <lineage>
        <taxon>Eukaryota</taxon>
        <taxon>Fungi</taxon>
        <taxon>Dikarya</taxon>
        <taxon>Basidiomycota</taxon>
        <taxon>Agaricomycotina</taxon>
        <taxon>Agaricomycetes</taxon>
        <taxon>Polyporales</taxon>
        <taxon>Phaeolaceae</taxon>
        <taxon>Wolfiporia</taxon>
    </lineage>
</organism>
<keyword evidence="2" id="KW-1133">Transmembrane helix</keyword>
<dbReference type="AlphaFoldDB" id="A0A2H3JYJ5"/>